<evidence type="ECO:0000256" key="2">
    <source>
        <dbReference type="ARBA" id="ARBA00022845"/>
    </source>
</evidence>
<feature type="region of interest" description="Disordered" evidence="4">
    <location>
        <begin position="1"/>
        <end position="34"/>
    </location>
</feature>
<keyword evidence="6" id="KW-1185">Reference proteome</keyword>
<protein>
    <recommendedName>
        <fullName evidence="3">Ribosome modulation factor</fullName>
        <shortName evidence="3">RMF</shortName>
    </recommendedName>
</protein>
<reference evidence="5 6" key="1">
    <citation type="journal article" date="2014" name="Genome Announc.">
        <title>Genome Sequence of Gammaproteobacterial Pseudohaliea rubra Type Strain DSM 19751, Isolated from Coastal Seawater of the Mediterranean Sea.</title>
        <authorList>
            <person name="Spring S."/>
            <person name="Fiebig A."/>
            <person name="Riedel T."/>
            <person name="Goker M."/>
            <person name="Klenk H.P."/>
        </authorList>
    </citation>
    <scope>NUCLEOTIDE SEQUENCE [LARGE SCALE GENOMIC DNA]</scope>
    <source>
        <strain evidence="5 6">DSM 19751</strain>
    </source>
</reference>
<dbReference type="Gene3D" id="1.10.10.620">
    <property type="entry name" value="ribosome modulation factor like domain"/>
    <property type="match status" value="1"/>
</dbReference>
<dbReference type="GO" id="GO:0005737">
    <property type="term" value="C:cytoplasm"/>
    <property type="evidence" value="ECO:0007669"/>
    <property type="project" value="UniProtKB-SubCell"/>
</dbReference>
<evidence type="ECO:0000313" key="5">
    <source>
        <dbReference type="EMBL" id="KGE04237.1"/>
    </source>
</evidence>
<dbReference type="Pfam" id="PF04957">
    <property type="entry name" value="RMF"/>
    <property type="match status" value="1"/>
</dbReference>
<dbReference type="OrthoDB" id="5917763at2"/>
<dbReference type="GO" id="GO:0006417">
    <property type="term" value="P:regulation of translation"/>
    <property type="evidence" value="ECO:0007669"/>
    <property type="project" value="UniProtKB-UniRule"/>
</dbReference>
<dbReference type="PATRIC" id="fig|1265313.6.peg.1085"/>
<evidence type="ECO:0000256" key="4">
    <source>
        <dbReference type="SAM" id="MobiDB-lite"/>
    </source>
</evidence>
<dbReference type="NCBIfam" id="NF011162">
    <property type="entry name" value="PRK14563.1"/>
    <property type="match status" value="1"/>
</dbReference>
<dbReference type="AlphaFoldDB" id="A0A095VS00"/>
<name>A0A095VS00_9GAMM</name>
<dbReference type="InterPro" id="IPR007040">
    <property type="entry name" value="Ribosome_modulation_factor"/>
</dbReference>
<dbReference type="HOGENOM" id="CLU_203350_0_0_6"/>
<dbReference type="Proteomes" id="UP000029640">
    <property type="component" value="Unassembled WGS sequence"/>
</dbReference>
<dbReference type="STRING" id="1265313.HRUBRA_01101"/>
<comment type="similarity">
    <text evidence="3">Belongs to the ribosome modulation factor family.</text>
</comment>
<keyword evidence="1 3" id="KW-0963">Cytoplasm</keyword>
<comment type="function">
    <text evidence="3">During stationary phase, converts 70S ribosomes to an inactive dimeric form (100S ribosomes).</text>
</comment>
<sequence length="67" mass="7606">MKRQKRNMASRAYDRGYLAGVSGRSSDSCPHENEQQRVNWLSGWREGRADQWDGMTGVSGVHRLPSV</sequence>
<proteinExistence type="inferred from homology"/>
<accession>A0A095VS00</accession>
<dbReference type="RefSeq" id="WP_035515247.1">
    <property type="nucleotide sequence ID" value="NZ_KN234754.1"/>
</dbReference>
<comment type="subcellular location">
    <subcellularLocation>
        <location evidence="3">Cytoplasm</location>
    </subcellularLocation>
</comment>
<dbReference type="EMBL" id="AUVB01000031">
    <property type="protein sequence ID" value="KGE04237.1"/>
    <property type="molecule type" value="Genomic_DNA"/>
</dbReference>
<evidence type="ECO:0000256" key="3">
    <source>
        <dbReference type="HAMAP-Rule" id="MF_00919"/>
    </source>
</evidence>
<gene>
    <name evidence="3" type="primary">rmf</name>
    <name evidence="5" type="ORF">HRUBRA_01101</name>
</gene>
<keyword evidence="2 3" id="KW-0810">Translation regulation</keyword>
<dbReference type="InterPro" id="IPR023200">
    <property type="entry name" value="RMF_sf"/>
</dbReference>
<dbReference type="eggNOG" id="COG3130">
    <property type="taxonomic scope" value="Bacteria"/>
</dbReference>
<dbReference type="HAMAP" id="MF_00919">
    <property type="entry name" value="RMF"/>
    <property type="match status" value="1"/>
</dbReference>
<dbReference type="NCBIfam" id="NF041886">
    <property type="entry name" value="Rmf_CrpP_fam"/>
    <property type="match status" value="1"/>
</dbReference>
<evidence type="ECO:0000313" key="6">
    <source>
        <dbReference type="Proteomes" id="UP000029640"/>
    </source>
</evidence>
<comment type="caution">
    <text evidence="5">The sequence shown here is derived from an EMBL/GenBank/DDBJ whole genome shotgun (WGS) entry which is preliminary data.</text>
</comment>
<evidence type="ECO:0000256" key="1">
    <source>
        <dbReference type="ARBA" id="ARBA00022490"/>
    </source>
</evidence>
<organism evidence="5 6">
    <name type="scientific">Pseudohaliea rubra DSM 19751</name>
    <dbReference type="NCBI Taxonomy" id="1265313"/>
    <lineage>
        <taxon>Bacteria</taxon>
        <taxon>Pseudomonadati</taxon>
        <taxon>Pseudomonadota</taxon>
        <taxon>Gammaproteobacteria</taxon>
        <taxon>Cellvibrionales</taxon>
        <taxon>Halieaceae</taxon>
        <taxon>Pseudohaliea</taxon>
    </lineage>
</organism>